<evidence type="ECO:0000256" key="3">
    <source>
        <dbReference type="ARBA" id="ARBA00022679"/>
    </source>
</evidence>
<keyword evidence="3" id="KW-0808">Transferase</keyword>
<dbReference type="PANTHER" id="PTHR44942">
    <property type="entry name" value="METHYLTRANSF_11 DOMAIN-CONTAINING PROTEIN"/>
    <property type="match status" value="1"/>
</dbReference>
<protein>
    <submittedName>
        <fullName evidence="5">Class I SAM-dependent methyltransferase</fullName>
    </submittedName>
</protein>
<dbReference type="InterPro" id="IPR013216">
    <property type="entry name" value="Methyltransf_11"/>
</dbReference>
<gene>
    <name evidence="5" type="ORF">JW886_05745</name>
</gene>
<dbReference type="RefSeq" id="WP_205871537.1">
    <property type="nucleotide sequence ID" value="NZ_CP070872.1"/>
</dbReference>
<dbReference type="GO" id="GO:0008757">
    <property type="term" value="F:S-adenosylmethionine-dependent methyltransferase activity"/>
    <property type="evidence" value="ECO:0007669"/>
    <property type="project" value="InterPro"/>
</dbReference>
<dbReference type="KEGG" id="lti:JW886_05745"/>
<dbReference type="AlphaFoldDB" id="A0AA45KEV5"/>
<evidence type="ECO:0000256" key="2">
    <source>
        <dbReference type="ARBA" id="ARBA00022603"/>
    </source>
</evidence>
<comment type="similarity">
    <text evidence="1">Belongs to the methyltransferase superfamily.</text>
</comment>
<evidence type="ECO:0000313" key="6">
    <source>
        <dbReference type="Proteomes" id="UP000663608"/>
    </source>
</evidence>
<dbReference type="Proteomes" id="UP000663608">
    <property type="component" value="Chromosome"/>
</dbReference>
<feature type="domain" description="Methyltransferase type 11" evidence="4">
    <location>
        <begin position="52"/>
        <end position="144"/>
    </location>
</feature>
<evidence type="ECO:0000256" key="1">
    <source>
        <dbReference type="ARBA" id="ARBA00008361"/>
    </source>
</evidence>
<dbReference type="EMBL" id="CP070872">
    <property type="protein sequence ID" value="QSE75982.1"/>
    <property type="molecule type" value="Genomic_DNA"/>
</dbReference>
<dbReference type="Gene3D" id="3.40.50.150">
    <property type="entry name" value="Vaccinia Virus protein VP39"/>
    <property type="match status" value="1"/>
</dbReference>
<keyword evidence="6" id="KW-1185">Reference proteome</keyword>
<proteinExistence type="inferred from homology"/>
<dbReference type="Pfam" id="PF08241">
    <property type="entry name" value="Methyltransf_11"/>
    <property type="match status" value="1"/>
</dbReference>
<dbReference type="InterPro" id="IPR029063">
    <property type="entry name" value="SAM-dependent_MTases_sf"/>
</dbReference>
<evidence type="ECO:0000313" key="5">
    <source>
        <dbReference type="EMBL" id="QSE75982.1"/>
    </source>
</evidence>
<accession>A0AA45KEV5</accession>
<keyword evidence="2 5" id="KW-0489">Methyltransferase</keyword>
<name>A0AA45KEV5_9LACT</name>
<sequence>MVRRAHNYEKESEAFYDRLADHFDDSFDGFLASFFKKFILKQLEYPQNSRLLDVGCANGRLLEMLNHKQQIEGTGLDISSNMIKIARIKHPDHKFIQGNAQSLPFENASYDVITCSASFHHFPDPDRFLEEVRRVLASGGKLVIAEIHLPVITRLYNWRLNRFSTEGDVKVYTSRELRQKFEKQGWQLLRKKIFFQIQYYEITPKAKEE</sequence>
<dbReference type="SUPFAM" id="SSF53335">
    <property type="entry name" value="S-adenosyl-L-methionine-dependent methyltransferases"/>
    <property type="match status" value="1"/>
</dbReference>
<dbReference type="InterPro" id="IPR051052">
    <property type="entry name" value="Diverse_substrate_MTase"/>
</dbReference>
<dbReference type="GO" id="GO:0032259">
    <property type="term" value="P:methylation"/>
    <property type="evidence" value="ECO:0007669"/>
    <property type="project" value="UniProtKB-KW"/>
</dbReference>
<reference evidence="5 6" key="1">
    <citation type="submission" date="2021-02" db="EMBL/GenBank/DDBJ databases">
        <title>Complete genome sequence of Lactococcus lactis strain K_LL004.</title>
        <authorList>
            <person name="Kim H.B."/>
        </authorList>
    </citation>
    <scope>NUCLEOTIDE SEQUENCE [LARGE SCALE GENOMIC DNA]</scope>
    <source>
        <strain evidence="5 6">K_LL004</strain>
    </source>
</reference>
<evidence type="ECO:0000259" key="4">
    <source>
        <dbReference type="Pfam" id="PF08241"/>
    </source>
</evidence>
<organism evidence="5 6">
    <name type="scientific">Lactococcus taiwanensis</name>
    <dbReference type="NCBI Taxonomy" id="1151742"/>
    <lineage>
        <taxon>Bacteria</taxon>
        <taxon>Bacillati</taxon>
        <taxon>Bacillota</taxon>
        <taxon>Bacilli</taxon>
        <taxon>Lactobacillales</taxon>
        <taxon>Streptococcaceae</taxon>
        <taxon>Lactococcus</taxon>
    </lineage>
</organism>
<dbReference type="CDD" id="cd02440">
    <property type="entry name" value="AdoMet_MTases"/>
    <property type="match status" value="1"/>
</dbReference>
<dbReference type="PANTHER" id="PTHR44942:SF4">
    <property type="entry name" value="METHYLTRANSFERASE TYPE 11 DOMAIN-CONTAINING PROTEIN"/>
    <property type="match status" value="1"/>
</dbReference>